<accession>A0A8X6M4A7</accession>
<keyword evidence="3" id="KW-0732">Signal</keyword>
<name>A0A8X6M4A7_TRICU</name>
<dbReference type="EMBL" id="BMAO01039451">
    <property type="protein sequence ID" value="GFR31512.1"/>
    <property type="molecule type" value="Genomic_DNA"/>
</dbReference>
<sequence length="111" mass="12556">MHRLLAVSCILVFVLGLPEINGYTYTEYLNTKNGYCESEGSYKTPVGETGYDDQECERFECRRGYRTVAGCGKVVKPTFPDHPNPICSLVKGEGHYPDCCPSYKCHFNEEE</sequence>
<gene>
    <name evidence="5" type="ORF">TNCT_282901</name>
</gene>
<evidence type="ECO:0000313" key="6">
    <source>
        <dbReference type="Proteomes" id="UP000887116"/>
    </source>
</evidence>
<dbReference type="AlphaFoldDB" id="A0A8X6M4A7"/>
<feature type="chain" id="PRO_5036500959" description="Single domain-containing protein" evidence="3">
    <location>
        <begin position="17"/>
        <end position="111"/>
    </location>
</feature>
<comment type="subcellular location">
    <subcellularLocation>
        <location evidence="1">Secreted</location>
    </subcellularLocation>
</comment>
<feature type="domain" description="Single" evidence="4">
    <location>
        <begin position="36"/>
        <end position="105"/>
    </location>
</feature>
<feature type="signal peptide" evidence="3">
    <location>
        <begin position="1"/>
        <end position="16"/>
    </location>
</feature>
<dbReference type="InterPro" id="IPR029277">
    <property type="entry name" value="SVWC_dom"/>
</dbReference>
<keyword evidence="2" id="KW-0964">Secreted</keyword>
<evidence type="ECO:0000256" key="3">
    <source>
        <dbReference type="SAM" id="SignalP"/>
    </source>
</evidence>
<dbReference type="GO" id="GO:0005576">
    <property type="term" value="C:extracellular region"/>
    <property type="evidence" value="ECO:0007669"/>
    <property type="project" value="UniProtKB-SubCell"/>
</dbReference>
<comment type="caution">
    <text evidence="5">The sequence shown here is derived from an EMBL/GenBank/DDBJ whole genome shotgun (WGS) entry which is preliminary data.</text>
</comment>
<keyword evidence="6" id="KW-1185">Reference proteome</keyword>
<protein>
    <recommendedName>
        <fullName evidence="4">Single domain-containing protein</fullName>
    </recommendedName>
</protein>
<dbReference type="OrthoDB" id="6473836at2759"/>
<dbReference type="SMART" id="SM01318">
    <property type="entry name" value="SVWC"/>
    <property type="match status" value="1"/>
</dbReference>
<dbReference type="Pfam" id="PF15430">
    <property type="entry name" value="SVWC"/>
    <property type="match status" value="1"/>
</dbReference>
<reference evidence="5" key="1">
    <citation type="submission" date="2020-07" db="EMBL/GenBank/DDBJ databases">
        <title>Multicomponent nature underlies the extraordinary mechanical properties of spider dragline silk.</title>
        <authorList>
            <person name="Kono N."/>
            <person name="Nakamura H."/>
            <person name="Mori M."/>
            <person name="Yoshida Y."/>
            <person name="Ohtoshi R."/>
            <person name="Malay A.D."/>
            <person name="Moran D.A.P."/>
            <person name="Tomita M."/>
            <person name="Numata K."/>
            <person name="Arakawa K."/>
        </authorList>
    </citation>
    <scope>NUCLEOTIDE SEQUENCE</scope>
</reference>
<evidence type="ECO:0000313" key="5">
    <source>
        <dbReference type="EMBL" id="GFR31512.1"/>
    </source>
</evidence>
<evidence type="ECO:0000256" key="1">
    <source>
        <dbReference type="ARBA" id="ARBA00004613"/>
    </source>
</evidence>
<evidence type="ECO:0000259" key="4">
    <source>
        <dbReference type="SMART" id="SM01318"/>
    </source>
</evidence>
<dbReference type="Proteomes" id="UP000887116">
    <property type="component" value="Unassembled WGS sequence"/>
</dbReference>
<proteinExistence type="predicted"/>
<evidence type="ECO:0000256" key="2">
    <source>
        <dbReference type="ARBA" id="ARBA00022525"/>
    </source>
</evidence>
<organism evidence="5 6">
    <name type="scientific">Trichonephila clavata</name>
    <name type="common">Joro spider</name>
    <name type="synonym">Nephila clavata</name>
    <dbReference type="NCBI Taxonomy" id="2740835"/>
    <lineage>
        <taxon>Eukaryota</taxon>
        <taxon>Metazoa</taxon>
        <taxon>Ecdysozoa</taxon>
        <taxon>Arthropoda</taxon>
        <taxon>Chelicerata</taxon>
        <taxon>Arachnida</taxon>
        <taxon>Araneae</taxon>
        <taxon>Araneomorphae</taxon>
        <taxon>Entelegynae</taxon>
        <taxon>Araneoidea</taxon>
        <taxon>Nephilidae</taxon>
        <taxon>Trichonephila</taxon>
    </lineage>
</organism>